<evidence type="ECO:0000256" key="4">
    <source>
        <dbReference type="ARBA" id="ARBA00023242"/>
    </source>
</evidence>
<dbReference type="SMART" id="SM00717">
    <property type="entry name" value="SANT"/>
    <property type="match status" value="2"/>
</dbReference>
<dbReference type="InterPro" id="IPR015495">
    <property type="entry name" value="Myb_TF_plants"/>
</dbReference>
<dbReference type="AlphaFoldDB" id="A0A7N0VG51"/>
<dbReference type="InterPro" id="IPR001005">
    <property type="entry name" value="SANT/Myb"/>
</dbReference>
<dbReference type="Pfam" id="PF00249">
    <property type="entry name" value="Myb_DNA-binding"/>
    <property type="match status" value="2"/>
</dbReference>
<dbReference type="SUPFAM" id="SSF46689">
    <property type="entry name" value="Homeodomain-like"/>
    <property type="match status" value="1"/>
</dbReference>
<evidence type="ECO:0000259" key="6">
    <source>
        <dbReference type="PROSITE" id="PS51294"/>
    </source>
</evidence>
<dbReference type="GO" id="GO:0005634">
    <property type="term" value="C:nucleus"/>
    <property type="evidence" value="ECO:0007669"/>
    <property type="project" value="UniProtKB-SubCell"/>
</dbReference>
<dbReference type="Gene3D" id="1.10.10.60">
    <property type="entry name" value="Homeodomain-like"/>
    <property type="match status" value="2"/>
</dbReference>
<keyword evidence="2" id="KW-0677">Repeat</keyword>
<comment type="subcellular location">
    <subcellularLocation>
        <location evidence="1">Nucleus</location>
    </subcellularLocation>
</comment>
<dbReference type="PROSITE" id="PS51294">
    <property type="entry name" value="HTH_MYB"/>
    <property type="match status" value="2"/>
</dbReference>
<dbReference type="InterPro" id="IPR017930">
    <property type="entry name" value="Myb_dom"/>
</dbReference>
<dbReference type="PROSITE" id="PS50090">
    <property type="entry name" value="MYB_LIKE"/>
    <property type="match status" value="2"/>
</dbReference>
<dbReference type="Gramene" id="Kaladp0808s0009.1.v1.1">
    <property type="protein sequence ID" value="Kaladp0808s0009.1.v1.1"/>
    <property type="gene ID" value="Kaladp0808s0009.v1.1"/>
</dbReference>
<accession>A0A7N0VG51</accession>
<dbReference type="GO" id="GO:0003677">
    <property type="term" value="F:DNA binding"/>
    <property type="evidence" value="ECO:0007669"/>
    <property type="project" value="UniProtKB-KW"/>
</dbReference>
<evidence type="ECO:0000259" key="5">
    <source>
        <dbReference type="PROSITE" id="PS50090"/>
    </source>
</evidence>
<feature type="domain" description="Myb-like" evidence="5">
    <location>
        <begin position="10"/>
        <end position="62"/>
    </location>
</feature>
<dbReference type="PANTHER" id="PTHR47994:SF5">
    <property type="entry name" value="F14D16.11-RELATED"/>
    <property type="match status" value="1"/>
</dbReference>
<keyword evidence="4" id="KW-0539">Nucleus</keyword>
<dbReference type="Proteomes" id="UP000594263">
    <property type="component" value="Unplaced"/>
</dbReference>
<feature type="domain" description="HTH myb-type" evidence="6">
    <location>
        <begin position="63"/>
        <end position="117"/>
    </location>
</feature>
<sequence>MGRSPISFEDDGLKKGPWTPEEDEKLVDFINKNGHGSWRSLPKLAGLNRCGKSCRLRWTNYLRPDIKRGKFSDEEERLIIHLHSVLGNKWSRIATHLPGRTDNEIKNFWNTHLRRKLLQMGIDPTTHKPRTDYNNLLMNLTQLLATPNLANLMSNSNNTNPWDNLNALRLQADAAAQLAKAQLLQNLIQAMSIPNTQNTSFGTSQDYTSLQSLLHSNSVSYDTSNALSSNQFVNPSETPLTHQVSDEFQGLANSWAAENCGLSTTNNSSYYQVDRDQKSSLPALVSVSTDCTSANQIEIAKEDHNISSGYMFDSFSPTGSYFQSWAELLDDEAVHNSFIKDFLLQ</sequence>
<name>A0A7N0VG51_KALFE</name>
<evidence type="ECO:0000313" key="8">
    <source>
        <dbReference type="Proteomes" id="UP000594263"/>
    </source>
</evidence>
<dbReference type="FunFam" id="1.10.10.60:FF:000349">
    <property type="entry name" value="Transcription factor MYB39"/>
    <property type="match status" value="1"/>
</dbReference>
<dbReference type="CDD" id="cd00167">
    <property type="entry name" value="SANT"/>
    <property type="match status" value="2"/>
</dbReference>
<dbReference type="EnsemblPlants" id="Kaladp0808s0009.1.v1.1">
    <property type="protein sequence ID" value="Kaladp0808s0009.1.v1.1"/>
    <property type="gene ID" value="Kaladp0808s0009.v1.1"/>
</dbReference>
<proteinExistence type="predicted"/>
<feature type="domain" description="HTH myb-type" evidence="6">
    <location>
        <begin position="10"/>
        <end position="62"/>
    </location>
</feature>
<dbReference type="PANTHER" id="PTHR47994">
    <property type="entry name" value="F14D16.11-RELATED"/>
    <property type="match status" value="1"/>
</dbReference>
<dbReference type="InterPro" id="IPR009057">
    <property type="entry name" value="Homeodomain-like_sf"/>
</dbReference>
<evidence type="ECO:0000313" key="7">
    <source>
        <dbReference type="EnsemblPlants" id="Kaladp0808s0009.1.v1.1"/>
    </source>
</evidence>
<reference evidence="7" key="1">
    <citation type="submission" date="2021-01" db="UniProtKB">
        <authorList>
            <consortium name="EnsemblPlants"/>
        </authorList>
    </citation>
    <scope>IDENTIFICATION</scope>
</reference>
<protein>
    <submittedName>
        <fullName evidence="7">Uncharacterized protein</fullName>
    </submittedName>
</protein>
<feature type="domain" description="Myb-like" evidence="5">
    <location>
        <begin position="63"/>
        <end position="113"/>
    </location>
</feature>
<evidence type="ECO:0000256" key="2">
    <source>
        <dbReference type="ARBA" id="ARBA00022737"/>
    </source>
</evidence>
<keyword evidence="3" id="KW-0238">DNA-binding</keyword>
<evidence type="ECO:0000256" key="3">
    <source>
        <dbReference type="ARBA" id="ARBA00023125"/>
    </source>
</evidence>
<evidence type="ECO:0000256" key="1">
    <source>
        <dbReference type="ARBA" id="ARBA00004123"/>
    </source>
</evidence>
<keyword evidence="8" id="KW-1185">Reference proteome</keyword>
<organism evidence="7 8">
    <name type="scientific">Kalanchoe fedtschenkoi</name>
    <name type="common">Lavender scallops</name>
    <name type="synonym">South American air plant</name>
    <dbReference type="NCBI Taxonomy" id="63787"/>
    <lineage>
        <taxon>Eukaryota</taxon>
        <taxon>Viridiplantae</taxon>
        <taxon>Streptophyta</taxon>
        <taxon>Embryophyta</taxon>
        <taxon>Tracheophyta</taxon>
        <taxon>Spermatophyta</taxon>
        <taxon>Magnoliopsida</taxon>
        <taxon>eudicotyledons</taxon>
        <taxon>Gunneridae</taxon>
        <taxon>Pentapetalae</taxon>
        <taxon>Saxifragales</taxon>
        <taxon>Crassulaceae</taxon>
        <taxon>Kalanchoe</taxon>
    </lineage>
</organism>
<dbReference type="FunFam" id="1.10.10.60:FF:000001">
    <property type="entry name" value="MYB-related transcription factor"/>
    <property type="match status" value="1"/>
</dbReference>